<evidence type="ECO:0000259" key="1">
    <source>
        <dbReference type="Pfam" id="PF07762"/>
    </source>
</evidence>
<proteinExistence type="predicted"/>
<name>A0ABC9FN79_9POAL</name>
<dbReference type="InterPro" id="IPR011676">
    <property type="entry name" value="DUF1618"/>
</dbReference>
<sequence>MEAQPQSGSPSTASYPRWVMLEQYLEIIKVKVEDSSRSTTEDDARTLAAARTSNSHPIQVSLRLAEPPALSRVFLRIPNGLNEEKSKVLAAHGDSVLIQVRLQDTYEHFVYNAGDHAADPPRPPSLWLLPPYYEQRYLSGSDQLVPRELFDGRTGLLRRGEDDLAVAELRGPGLSMSKDTPKVADLYLFRSGEWNRYQIKVREGWDIPTLWDTVVPVDDRLLCFVYLCCCVMLLDVFAEMPTVQYVQLPMDPRDCNGGLNRNVCTTAGGGTLKFVNIFGRCCCGGDASCDCKHSHHAYIIHTWTMRIGNKGVVDWVQDGMVDATELWALDAYKGHLPCDPLDRPVVSIDEAEVICFRLRDTKCDSRTLWQILVNVRSKTIHSVSRHEEERGYCYTRDKLIPSKVSYFFNTCPRSGDATLTGQSQVDIERSPSVVVDVQPKGDGDASNPTLQDIFEALQEIPSYGLLGPDEVKAYRILWNNNGCRLRSLLRLPKNLRKNWLQIEIKASED</sequence>
<reference evidence="2" key="1">
    <citation type="submission" date="2024-10" db="EMBL/GenBank/DDBJ databases">
        <authorList>
            <person name="Ryan C."/>
        </authorList>
    </citation>
    <scope>NUCLEOTIDE SEQUENCE [LARGE SCALE GENOMIC DNA]</scope>
</reference>
<gene>
    <name evidence="2" type="ORF">URODEC1_LOCUS106866</name>
</gene>
<dbReference type="EMBL" id="OZ075117">
    <property type="protein sequence ID" value="CAL5077900.1"/>
    <property type="molecule type" value="Genomic_DNA"/>
</dbReference>
<evidence type="ECO:0000313" key="3">
    <source>
        <dbReference type="Proteomes" id="UP001497457"/>
    </source>
</evidence>
<accession>A0ABC9FN79</accession>
<dbReference type="Pfam" id="PF07762">
    <property type="entry name" value="DUF1618"/>
    <property type="match status" value="1"/>
</dbReference>
<keyword evidence="3" id="KW-1185">Reference proteome</keyword>
<feature type="domain" description="DUF1618" evidence="1">
    <location>
        <begin position="227"/>
        <end position="355"/>
    </location>
</feature>
<evidence type="ECO:0000313" key="2">
    <source>
        <dbReference type="EMBL" id="CAL5077900.1"/>
    </source>
</evidence>
<organism evidence="2 3">
    <name type="scientific">Urochloa decumbens</name>
    <dbReference type="NCBI Taxonomy" id="240449"/>
    <lineage>
        <taxon>Eukaryota</taxon>
        <taxon>Viridiplantae</taxon>
        <taxon>Streptophyta</taxon>
        <taxon>Embryophyta</taxon>
        <taxon>Tracheophyta</taxon>
        <taxon>Spermatophyta</taxon>
        <taxon>Magnoliopsida</taxon>
        <taxon>Liliopsida</taxon>
        <taxon>Poales</taxon>
        <taxon>Poaceae</taxon>
        <taxon>PACMAD clade</taxon>
        <taxon>Panicoideae</taxon>
        <taxon>Panicodae</taxon>
        <taxon>Paniceae</taxon>
        <taxon>Melinidinae</taxon>
        <taxon>Urochloa</taxon>
    </lineage>
</organism>
<dbReference type="PANTHER" id="PTHR33074">
    <property type="entry name" value="EXPRESSED PROTEIN-RELATED"/>
    <property type="match status" value="1"/>
</dbReference>
<protein>
    <recommendedName>
        <fullName evidence="1">DUF1618 domain-containing protein</fullName>
    </recommendedName>
</protein>
<dbReference type="AlphaFoldDB" id="A0ABC9FN79"/>
<dbReference type="PANTHER" id="PTHR33074:SF124">
    <property type="entry name" value="DUF1618 DOMAIN-CONTAINING PROTEIN"/>
    <property type="match status" value="1"/>
</dbReference>
<dbReference type="Proteomes" id="UP001497457">
    <property type="component" value="Chromosome 7b"/>
</dbReference>